<evidence type="ECO:0000313" key="1">
    <source>
        <dbReference type="EMBL" id="SVB06423.1"/>
    </source>
</evidence>
<gene>
    <name evidence="1" type="ORF">METZ01_LOCUS159277</name>
</gene>
<accession>A0A382AZK5</accession>
<name>A0A382AZK5_9ZZZZ</name>
<dbReference type="AlphaFoldDB" id="A0A382AZK5"/>
<sequence>MVAAWRAHRDGKGGFFKLRSGNSNFEWFFDRDRIGMTLPLVASLFQDVDFFVTGL</sequence>
<organism evidence="1">
    <name type="scientific">marine metagenome</name>
    <dbReference type="NCBI Taxonomy" id="408172"/>
    <lineage>
        <taxon>unclassified sequences</taxon>
        <taxon>metagenomes</taxon>
        <taxon>ecological metagenomes</taxon>
    </lineage>
</organism>
<protein>
    <submittedName>
        <fullName evidence="1">Uncharacterized protein</fullName>
    </submittedName>
</protein>
<dbReference type="EMBL" id="UINC01027345">
    <property type="protein sequence ID" value="SVB06423.1"/>
    <property type="molecule type" value="Genomic_DNA"/>
</dbReference>
<reference evidence="1" key="1">
    <citation type="submission" date="2018-05" db="EMBL/GenBank/DDBJ databases">
        <authorList>
            <person name="Lanie J.A."/>
            <person name="Ng W.-L."/>
            <person name="Kazmierczak K.M."/>
            <person name="Andrzejewski T.M."/>
            <person name="Davidsen T.M."/>
            <person name="Wayne K.J."/>
            <person name="Tettelin H."/>
            <person name="Glass J.I."/>
            <person name="Rusch D."/>
            <person name="Podicherti R."/>
            <person name="Tsui H.-C.T."/>
            <person name="Winkler M.E."/>
        </authorList>
    </citation>
    <scope>NUCLEOTIDE SEQUENCE</scope>
</reference>
<proteinExistence type="predicted"/>